<keyword evidence="9" id="KW-1185">Reference proteome</keyword>
<dbReference type="InterPro" id="IPR011701">
    <property type="entry name" value="MFS"/>
</dbReference>
<dbReference type="EMBL" id="DF840341">
    <property type="protein sequence ID" value="GAT44914.1"/>
    <property type="molecule type" value="Genomic_DNA"/>
</dbReference>
<name>A0ABQ0L171_MYCCL</name>
<dbReference type="Pfam" id="PF07690">
    <property type="entry name" value="MFS_1"/>
    <property type="match status" value="1"/>
</dbReference>
<protein>
    <submittedName>
        <fullName evidence="8">MFS general substrate transporter</fullName>
    </submittedName>
</protein>
<evidence type="ECO:0000256" key="4">
    <source>
        <dbReference type="ARBA" id="ARBA00022989"/>
    </source>
</evidence>
<evidence type="ECO:0000256" key="6">
    <source>
        <dbReference type="SAM" id="Phobius"/>
    </source>
</evidence>
<feature type="domain" description="Major facilitator superfamily (MFS) profile" evidence="7">
    <location>
        <begin position="1"/>
        <end position="452"/>
    </location>
</feature>
<keyword evidence="3 6" id="KW-0812">Transmembrane</keyword>
<feature type="transmembrane region" description="Helical" evidence="6">
    <location>
        <begin position="366"/>
        <end position="383"/>
    </location>
</feature>
<feature type="transmembrane region" description="Helical" evidence="6">
    <location>
        <begin position="69"/>
        <end position="90"/>
    </location>
</feature>
<dbReference type="SUPFAM" id="SSF103473">
    <property type="entry name" value="MFS general substrate transporter"/>
    <property type="match status" value="1"/>
</dbReference>
<feature type="transmembrane region" description="Helical" evidence="6">
    <location>
        <begin position="427"/>
        <end position="449"/>
    </location>
</feature>
<feature type="transmembrane region" description="Helical" evidence="6">
    <location>
        <begin position="404"/>
        <end position="421"/>
    </location>
</feature>
<dbReference type="InterPro" id="IPR020846">
    <property type="entry name" value="MFS_dom"/>
</dbReference>
<feature type="transmembrane region" description="Helical" evidence="6">
    <location>
        <begin position="335"/>
        <end position="354"/>
    </location>
</feature>
<dbReference type="PANTHER" id="PTHR23502">
    <property type="entry name" value="MAJOR FACILITATOR SUPERFAMILY"/>
    <property type="match status" value="1"/>
</dbReference>
<dbReference type="PROSITE" id="PS50850">
    <property type="entry name" value="MFS"/>
    <property type="match status" value="1"/>
</dbReference>
<dbReference type="Proteomes" id="UP000815677">
    <property type="component" value="Unassembled WGS sequence"/>
</dbReference>
<evidence type="ECO:0000259" key="7">
    <source>
        <dbReference type="PROSITE" id="PS50850"/>
    </source>
</evidence>
<evidence type="ECO:0000313" key="8">
    <source>
        <dbReference type="EMBL" id="GAT44914.1"/>
    </source>
</evidence>
<sequence length="469" mass="50683">MPSEDDVVVPSDTRQGPHSIFETREKWAIVSLVSLGMLFSPLSANIYFPAIPTLDVAFNKSTELINLTVTLFMVFQGILLALSCVGLALIPTSAYWLLLLLRCLQAFGSASTISLGAGVVGDISTRAERGGFFGVSTLGSLALGPSVGPVLGAVLADKLGWRAIFWFLCIGSAFCALVLVLFLPETLRAIVGNGSISGPHPFLHSPLVPVFGNKQRSRRPALAEASSLTAKPRVPATKFRNPMKLLLIPEIFLALLAGGVAYALACVVLTAISTLFKADYIFLTEPTLGLCFLAWGFGSLFSTVITGKMLDWGYQRMRRRHPGSQDDFPIEKARLHLVPCFIVLFVSCCIGYGWCMDRRTNIGGPLLFLFIISYLSTAIMNSLQTLMLDLMPTQASSVIACNNLVRCGLGAVLVSVIEPMFDALGLGWAHIVVGGLCLLITMPAVWVLIRFGPKLRVRAGLRREADESN</sequence>
<gene>
    <name evidence="8" type="ORF">MCHLO_02517</name>
</gene>
<evidence type="ECO:0000256" key="2">
    <source>
        <dbReference type="ARBA" id="ARBA00022448"/>
    </source>
</evidence>
<keyword evidence="2" id="KW-0813">Transport</keyword>
<dbReference type="PANTHER" id="PTHR23502:SF51">
    <property type="entry name" value="QUINIDINE RESISTANCE PROTEIN 1-RELATED"/>
    <property type="match status" value="1"/>
</dbReference>
<feature type="transmembrane region" description="Helical" evidence="6">
    <location>
        <begin position="292"/>
        <end position="314"/>
    </location>
</feature>
<keyword evidence="5 6" id="KW-0472">Membrane</keyword>
<reference evidence="8" key="1">
    <citation type="submission" date="2014-09" db="EMBL/GenBank/DDBJ databases">
        <title>Genome sequence of the luminous mushroom Mycena chlorophos for searching fungal bioluminescence genes.</title>
        <authorList>
            <person name="Tanaka Y."/>
            <person name="Kasuga D."/>
            <person name="Oba Y."/>
            <person name="Hase S."/>
            <person name="Sato K."/>
            <person name="Oba Y."/>
            <person name="Sakakibara Y."/>
        </authorList>
    </citation>
    <scope>NUCLEOTIDE SEQUENCE</scope>
</reference>
<organism evidence="8 9">
    <name type="scientific">Mycena chlorophos</name>
    <name type="common">Agaric fungus</name>
    <name type="synonym">Agaricus chlorophos</name>
    <dbReference type="NCBI Taxonomy" id="658473"/>
    <lineage>
        <taxon>Eukaryota</taxon>
        <taxon>Fungi</taxon>
        <taxon>Dikarya</taxon>
        <taxon>Basidiomycota</taxon>
        <taxon>Agaricomycotina</taxon>
        <taxon>Agaricomycetes</taxon>
        <taxon>Agaricomycetidae</taxon>
        <taxon>Agaricales</taxon>
        <taxon>Marasmiineae</taxon>
        <taxon>Mycenaceae</taxon>
        <taxon>Mycena</taxon>
    </lineage>
</organism>
<evidence type="ECO:0000256" key="1">
    <source>
        <dbReference type="ARBA" id="ARBA00004141"/>
    </source>
</evidence>
<dbReference type="Gene3D" id="1.20.1250.20">
    <property type="entry name" value="MFS general substrate transporter like domains"/>
    <property type="match status" value="1"/>
</dbReference>
<evidence type="ECO:0000313" key="9">
    <source>
        <dbReference type="Proteomes" id="UP000815677"/>
    </source>
</evidence>
<feature type="transmembrane region" description="Helical" evidence="6">
    <location>
        <begin position="132"/>
        <end position="151"/>
    </location>
</feature>
<feature type="transmembrane region" description="Helical" evidence="6">
    <location>
        <begin position="163"/>
        <end position="183"/>
    </location>
</feature>
<feature type="transmembrane region" description="Helical" evidence="6">
    <location>
        <begin position="245"/>
        <end position="272"/>
    </location>
</feature>
<dbReference type="InterPro" id="IPR036259">
    <property type="entry name" value="MFS_trans_sf"/>
</dbReference>
<accession>A0ABQ0L171</accession>
<comment type="subcellular location">
    <subcellularLocation>
        <location evidence="1">Membrane</location>
        <topology evidence="1">Multi-pass membrane protein</topology>
    </subcellularLocation>
</comment>
<feature type="transmembrane region" description="Helical" evidence="6">
    <location>
        <begin position="27"/>
        <end position="48"/>
    </location>
</feature>
<proteinExistence type="predicted"/>
<evidence type="ECO:0000256" key="3">
    <source>
        <dbReference type="ARBA" id="ARBA00022692"/>
    </source>
</evidence>
<keyword evidence="4 6" id="KW-1133">Transmembrane helix</keyword>
<evidence type="ECO:0000256" key="5">
    <source>
        <dbReference type="ARBA" id="ARBA00023136"/>
    </source>
</evidence>